<dbReference type="InterPro" id="IPR005094">
    <property type="entry name" value="Endonuclease_MobA/VirD2"/>
</dbReference>
<accession>A0A212JGH2</accession>
<protein>
    <recommendedName>
        <fullName evidence="1">MobA/VirD2-like nuclease domain-containing protein</fullName>
    </recommendedName>
</protein>
<proteinExistence type="predicted"/>
<evidence type="ECO:0000259" key="1">
    <source>
        <dbReference type="Pfam" id="PF03432"/>
    </source>
</evidence>
<gene>
    <name evidence="2" type="ORF">KL86CLO1_11056</name>
</gene>
<dbReference type="Pfam" id="PF03432">
    <property type="entry name" value="Relaxase"/>
    <property type="match status" value="1"/>
</dbReference>
<feature type="domain" description="MobA/VirD2-like nuclease" evidence="1">
    <location>
        <begin position="19"/>
        <end position="145"/>
    </location>
</feature>
<dbReference type="AlphaFoldDB" id="A0A212JGH2"/>
<sequence>MASVKFVAVSRGIKDILEYVTNREKTLDSLITGVNCLAQTAQDEFEVVKKQFRKTDGRSYYHIVQAFSPKDELDFETAHQIGLEFAGYFSGFQAVVATHMNTAHKHNHIILNSVSYETGKKFHQSAREMAQAKEFSNELCRQHGLSVTEVKADPFAIPSWKKKLRHYIRKGMEQSYSREEFIRFMELFDYKVKWEPGHKYITYSTPEDYVCRDSKLFDQTLLRTNMEHYFEMGGKEYLDSRIAYREIGEPAPTLDDAVCGLASILDALAAGDNDRFHLETVHHSEEEIQRMLRRGKKVERTAQYAVRDEQDEEYEQYHGFSMTM</sequence>
<reference evidence="2" key="1">
    <citation type="submission" date="2016-04" db="EMBL/GenBank/DDBJ databases">
        <authorList>
            <person name="Evans L.H."/>
            <person name="Alamgir A."/>
            <person name="Owens N."/>
            <person name="Weber N.D."/>
            <person name="Virtaneva K."/>
            <person name="Barbian K."/>
            <person name="Babar A."/>
            <person name="Rosenke K."/>
        </authorList>
    </citation>
    <scope>NUCLEOTIDE SEQUENCE</scope>
    <source>
        <strain evidence="2">86</strain>
    </source>
</reference>
<name>A0A212JGH2_9FIRM</name>
<organism evidence="2">
    <name type="scientific">uncultured Eubacteriales bacterium</name>
    <dbReference type="NCBI Taxonomy" id="172733"/>
    <lineage>
        <taxon>Bacteria</taxon>
        <taxon>Bacillati</taxon>
        <taxon>Bacillota</taxon>
        <taxon>Clostridia</taxon>
        <taxon>Eubacteriales</taxon>
        <taxon>environmental samples</taxon>
    </lineage>
</organism>
<evidence type="ECO:0000313" key="2">
    <source>
        <dbReference type="EMBL" id="SBV98549.1"/>
    </source>
</evidence>
<dbReference type="EMBL" id="FLUN01000001">
    <property type="protein sequence ID" value="SBV98549.1"/>
    <property type="molecule type" value="Genomic_DNA"/>
</dbReference>